<evidence type="ECO:0000256" key="1">
    <source>
        <dbReference type="ARBA" id="ARBA00004141"/>
    </source>
</evidence>
<feature type="compositionally biased region" description="Polar residues" evidence="5">
    <location>
        <begin position="541"/>
        <end position="553"/>
    </location>
</feature>
<keyword evidence="2 6" id="KW-0812">Transmembrane</keyword>
<feature type="region of interest" description="Disordered" evidence="5">
    <location>
        <begin position="357"/>
        <end position="396"/>
    </location>
</feature>
<feature type="transmembrane region" description="Helical" evidence="6">
    <location>
        <begin position="33"/>
        <end position="53"/>
    </location>
</feature>
<comment type="caution">
    <text evidence="7">The sequence shown here is derived from an EMBL/GenBank/DDBJ whole genome shotgun (WGS) entry which is preliminary data.</text>
</comment>
<evidence type="ECO:0000256" key="2">
    <source>
        <dbReference type="ARBA" id="ARBA00022692"/>
    </source>
</evidence>
<evidence type="ECO:0000256" key="3">
    <source>
        <dbReference type="ARBA" id="ARBA00022989"/>
    </source>
</evidence>
<dbReference type="PANTHER" id="PTHR11040">
    <property type="entry name" value="ZINC/IRON TRANSPORTER"/>
    <property type="match status" value="1"/>
</dbReference>
<sequence length="1020" mass="107238">MSPDLIIKIVVILVEVVVAFVGLLLASVAGRGSLWFGCGCALASGVMLSVAFNHMLDGASTTLKAYLDFPLGQCLAGNAFILLFLLDKLIHTYSVAKVISEDGEVDEEASKVNAGDTVRSEGPAAAVSESSPKGIFSAILVFVALTIHSLAEGLSLGSAVGVKSTLAISVASIAHKGLAAYALGVALASASMTKQATWAQWVAFALSTPLGIAFGMIISQTVEATADLVSAIFSGLAAGTFIYVCTIEFLPMAFEEHTTQTLGKGIMLLLGYAFMASSPSPRVITSPVSSDRLGLLEGQVRSLQAQVSRLCASVPDAKSVTSAPPPRDTQVASELHELRSTVAQLCYELKRISGVHPAPDAAPPTPVPPGSPIGKPSDGDMWEPKNATSQAGGKGVSGVVSLSENYGVIGDNDDDALSVAEQIVKEALGEICSRKQRRSTAGITRQSSSVVGSTFAAAGPSNTVPVPPITGKTLLRTGYSHSAGGGLWGTKGQEIRGAPQVRESFASLPSAGLPPLHRDATQAVVAGEGAKRASTPALVSPRNSLQRSISPRSSLAHRLSSPRVKGSRLFVSAGSPGWGLSREGNRSPRRSATSPTPRSPPPGKEQSQSLLQCEDGGGPAMVTSENLVKETYSRIISKYGSLEDCIEALCKGEGTFNLFTRFEPIDFAAIVEQVGMTPKEGRRLFRLLDTQRIGLVTFRDLASAATQPSGQSSRASRVSHSGHRRPSRRVSSAVDTKQAQNTVGMPGGPQQGVQVKVNPPVPSRAASSPTRVVNAAGLARPMLPQYNASSTSVGVYSPPGPYTLSAPQQQQQQQTKFMSRTPSTDLSLKSGAAALVVVALYLIMPSDKKSGADKNKPYVSLVPILILIYMIGMLIADMTFDIQGDGEQCKVYYCHQLDNLQTPMGAARVFIPTAVAGVIILKDYYLNANNKLAPMHCVSLQAIAMVLLILLGCGTMGLSLMTVHSACPNRTPEEWVVIVRKTLLPVHIVMGFTLASAAILLWLARQALDTRVTNPSGKQD</sequence>
<keyword evidence="4 6" id="KW-0472">Membrane</keyword>
<dbReference type="InterPro" id="IPR003689">
    <property type="entry name" value="ZIP"/>
</dbReference>
<dbReference type="Proteomes" id="UP000591131">
    <property type="component" value="Unassembled WGS sequence"/>
</dbReference>
<feature type="transmembrane region" description="Helical" evidence="6">
    <location>
        <begin position="6"/>
        <end position="26"/>
    </location>
</feature>
<dbReference type="OrthoDB" id="448280at2759"/>
<accession>A0A7J6LIP0</accession>
<feature type="transmembrane region" description="Helical" evidence="6">
    <location>
        <begin position="228"/>
        <end position="250"/>
    </location>
</feature>
<comment type="subcellular location">
    <subcellularLocation>
        <location evidence="1">Membrane</location>
        <topology evidence="1">Multi-pass membrane protein</topology>
    </subcellularLocation>
</comment>
<organism evidence="7 8">
    <name type="scientific">Perkinsus chesapeaki</name>
    <name type="common">Clam parasite</name>
    <name type="synonym">Perkinsus andrewsi</name>
    <dbReference type="NCBI Taxonomy" id="330153"/>
    <lineage>
        <taxon>Eukaryota</taxon>
        <taxon>Sar</taxon>
        <taxon>Alveolata</taxon>
        <taxon>Perkinsozoa</taxon>
        <taxon>Perkinsea</taxon>
        <taxon>Perkinsida</taxon>
        <taxon>Perkinsidae</taxon>
        <taxon>Perkinsus</taxon>
    </lineage>
</organism>
<evidence type="ECO:0008006" key="9">
    <source>
        <dbReference type="Google" id="ProtNLM"/>
    </source>
</evidence>
<feature type="transmembrane region" description="Helical" evidence="6">
    <location>
        <begin position="135"/>
        <end position="154"/>
    </location>
</feature>
<evidence type="ECO:0000313" key="7">
    <source>
        <dbReference type="EMBL" id="KAF4659142.1"/>
    </source>
</evidence>
<keyword evidence="3 6" id="KW-1133">Transmembrane helix</keyword>
<name>A0A7J6LIP0_PERCH</name>
<dbReference type="GO" id="GO:0005385">
    <property type="term" value="F:zinc ion transmembrane transporter activity"/>
    <property type="evidence" value="ECO:0007669"/>
    <property type="project" value="TreeGrafter"/>
</dbReference>
<feature type="compositionally biased region" description="Polar residues" evidence="5">
    <location>
        <begin position="729"/>
        <end position="742"/>
    </location>
</feature>
<feature type="region of interest" description="Disordered" evidence="5">
    <location>
        <begin position="526"/>
        <end position="561"/>
    </location>
</feature>
<evidence type="ECO:0000256" key="4">
    <source>
        <dbReference type="ARBA" id="ARBA00023136"/>
    </source>
</evidence>
<keyword evidence="8" id="KW-1185">Reference proteome</keyword>
<proteinExistence type="predicted"/>
<feature type="transmembrane region" description="Helical" evidence="6">
    <location>
        <begin position="65"/>
        <end position="86"/>
    </location>
</feature>
<feature type="transmembrane region" description="Helical" evidence="6">
    <location>
        <begin position="262"/>
        <end position="280"/>
    </location>
</feature>
<reference evidence="7 8" key="1">
    <citation type="submission" date="2020-04" db="EMBL/GenBank/DDBJ databases">
        <title>Perkinsus chesapeaki whole genome sequence.</title>
        <authorList>
            <person name="Bogema D.R."/>
        </authorList>
    </citation>
    <scope>NUCLEOTIDE SEQUENCE [LARGE SCALE GENOMIC DNA]</scope>
    <source>
        <strain evidence="7">ATCC PRA-425</strain>
    </source>
</reference>
<feature type="transmembrane region" description="Helical" evidence="6">
    <location>
        <begin position="201"/>
        <end position="222"/>
    </location>
</feature>
<feature type="transmembrane region" description="Helical" evidence="6">
    <location>
        <begin position="906"/>
        <end position="926"/>
    </location>
</feature>
<dbReference type="EMBL" id="JAAPAO010000465">
    <property type="protein sequence ID" value="KAF4659142.1"/>
    <property type="molecule type" value="Genomic_DNA"/>
</dbReference>
<feature type="compositionally biased region" description="Polar residues" evidence="5">
    <location>
        <begin position="704"/>
        <end position="719"/>
    </location>
</feature>
<dbReference type="PANTHER" id="PTHR11040:SF140">
    <property type="entry name" value="ZRT (ZRT), IRT- (IRT-) LIKE PROTEIN TRANSPORTER"/>
    <property type="match status" value="1"/>
</dbReference>
<dbReference type="Pfam" id="PF02535">
    <property type="entry name" value="Zip"/>
    <property type="match status" value="1"/>
</dbReference>
<evidence type="ECO:0000256" key="5">
    <source>
        <dbReference type="SAM" id="MobiDB-lite"/>
    </source>
</evidence>
<dbReference type="AlphaFoldDB" id="A0A7J6LIP0"/>
<feature type="region of interest" description="Disordered" evidence="5">
    <location>
        <begin position="704"/>
        <end position="753"/>
    </location>
</feature>
<feature type="transmembrane region" description="Helical" evidence="6">
    <location>
        <begin position="826"/>
        <end position="846"/>
    </location>
</feature>
<feature type="transmembrane region" description="Helical" evidence="6">
    <location>
        <begin position="983"/>
        <end position="1004"/>
    </location>
</feature>
<feature type="transmembrane region" description="Helical" evidence="6">
    <location>
        <begin position="166"/>
        <end position="189"/>
    </location>
</feature>
<feature type="compositionally biased region" description="Pro residues" evidence="5">
    <location>
        <begin position="360"/>
        <end position="371"/>
    </location>
</feature>
<feature type="region of interest" description="Disordered" evidence="5">
    <location>
        <begin position="575"/>
        <end position="622"/>
    </location>
</feature>
<feature type="transmembrane region" description="Helical" evidence="6">
    <location>
        <begin position="858"/>
        <end position="876"/>
    </location>
</feature>
<feature type="transmembrane region" description="Helical" evidence="6">
    <location>
        <begin position="938"/>
        <end position="963"/>
    </location>
</feature>
<dbReference type="GO" id="GO:0016020">
    <property type="term" value="C:membrane"/>
    <property type="evidence" value="ECO:0007669"/>
    <property type="project" value="UniProtKB-SubCell"/>
</dbReference>
<evidence type="ECO:0000256" key="6">
    <source>
        <dbReference type="SAM" id="Phobius"/>
    </source>
</evidence>
<gene>
    <name evidence="7" type="ORF">FOL47_007712</name>
</gene>
<protein>
    <recommendedName>
        <fullName evidence="9">Zinc transporter</fullName>
    </recommendedName>
</protein>
<evidence type="ECO:0000313" key="8">
    <source>
        <dbReference type="Proteomes" id="UP000591131"/>
    </source>
</evidence>